<feature type="domain" description="TniQ" evidence="1">
    <location>
        <begin position="20"/>
        <end position="147"/>
    </location>
</feature>
<evidence type="ECO:0000313" key="3">
    <source>
        <dbReference type="Proteomes" id="UP000071778"/>
    </source>
</evidence>
<dbReference type="InterPro" id="IPR009492">
    <property type="entry name" value="TniQ"/>
</dbReference>
<dbReference type="PATRIC" id="fig|279058.18.peg.3705"/>
<protein>
    <submittedName>
        <fullName evidence="2">TniQ family protein</fullName>
    </submittedName>
</protein>
<dbReference type="EMBL" id="CP013235">
    <property type="protein sequence ID" value="AMP11442.1"/>
    <property type="molecule type" value="Genomic_DNA"/>
</dbReference>
<gene>
    <name evidence="2" type="ORF">CAter282_3764</name>
</gene>
<accession>A0A127QPB4</accession>
<keyword evidence="3" id="KW-1185">Reference proteome</keyword>
<dbReference type="Pfam" id="PF06527">
    <property type="entry name" value="TniQ"/>
    <property type="match status" value="1"/>
</dbReference>
<evidence type="ECO:0000259" key="1">
    <source>
        <dbReference type="Pfam" id="PF06527"/>
    </source>
</evidence>
<dbReference type="AlphaFoldDB" id="A0A127QPB4"/>
<evidence type="ECO:0000313" key="2">
    <source>
        <dbReference type="EMBL" id="AMP11442.1"/>
    </source>
</evidence>
<name>A0A127QPB4_9BURK</name>
<sequence length="334" mass="38100">MDLIRLPPIHSSMINLSTLPFRGAPYPHESGMGFALRMSNVNGLNGLYWLYKLLNREKLNHFLPEDIPAIATLFGCDADALSEKFVHQEHHEGDVSYSAHMHTINRHYLLRHLRPQLCPVCISEFGYTRSVWDFSLIGACHFHQCVLIDECPNCAKRIQWARPSLQSCTCGFLWHQTKLQRLDTSHPCIQFSQVIDCQLQPTCGIAFSETDAIPRFLTNLSLDVAFRIVWAFGIKTSDSDIVSTGVSRTILRTHQARHFTENAFRRLSRCLRGAMDQTSTLTTQIHMPSLYKLVGELESPSDLNSVGLLLSCLGVSTQKNRMRWQHKFNQLNLF</sequence>
<proteinExistence type="predicted"/>
<dbReference type="Proteomes" id="UP000071778">
    <property type="component" value="Chromosome"/>
</dbReference>
<organism evidence="2 3">
    <name type="scientific">Collimonas arenae</name>
    <dbReference type="NCBI Taxonomy" id="279058"/>
    <lineage>
        <taxon>Bacteria</taxon>
        <taxon>Pseudomonadati</taxon>
        <taxon>Pseudomonadota</taxon>
        <taxon>Betaproteobacteria</taxon>
        <taxon>Burkholderiales</taxon>
        <taxon>Oxalobacteraceae</taxon>
        <taxon>Collimonas</taxon>
    </lineage>
</organism>
<reference evidence="2 3" key="1">
    <citation type="submission" date="2015-11" db="EMBL/GenBank/DDBJ databases">
        <title>Exploring the genomic traits of fungus-feeding bacterial genus Collimonas.</title>
        <authorList>
            <person name="Song C."/>
            <person name="Schmidt R."/>
            <person name="de Jager V."/>
            <person name="Krzyzanowska D."/>
            <person name="Jongedijk E."/>
            <person name="Cankar K."/>
            <person name="Beekwilder J."/>
            <person name="van Veen A."/>
            <person name="de Boer W."/>
            <person name="van Veen J.A."/>
            <person name="Garbeva P."/>
        </authorList>
    </citation>
    <scope>NUCLEOTIDE SEQUENCE [LARGE SCALE GENOMIC DNA]</scope>
    <source>
        <strain evidence="2 3">Ter282</strain>
    </source>
</reference>